<feature type="non-terminal residue" evidence="2">
    <location>
        <position position="1"/>
    </location>
</feature>
<evidence type="ECO:0000313" key="2">
    <source>
        <dbReference type="EMBL" id="RDX93073.1"/>
    </source>
</evidence>
<keyword evidence="3" id="KW-1185">Reference proteome</keyword>
<reference evidence="2" key="1">
    <citation type="submission" date="2018-05" db="EMBL/GenBank/DDBJ databases">
        <title>Draft genome of Mucuna pruriens seed.</title>
        <authorList>
            <person name="Nnadi N.E."/>
            <person name="Vos R."/>
            <person name="Hasami M.H."/>
            <person name="Devisetty U.K."/>
            <person name="Aguiy J.C."/>
        </authorList>
    </citation>
    <scope>NUCLEOTIDE SEQUENCE [LARGE SCALE GENOMIC DNA]</scope>
    <source>
        <strain evidence="2">JCA_2017</strain>
    </source>
</reference>
<sequence>MLEDIRWGIKDPCKDWVALKRMMRDRFIPPSYTWDLHNKHQRIYQGSRSVEEYHKEMEMDLMRAQIREREAATMARFLHGLNKEMQDVVELQHYGTLGGCKLGGEVHLRRLMRGLMDEKGKEKVRREKSLKKGCEPSQGRKEVVITLTPNAPRTSSIKCFKRLGKGYIASQCPNQRAMILKP</sequence>
<protein>
    <recommendedName>
        <fullName evidence="1">Retrotransposon gag domain-containing protein</fullName>
    </recommendedName>
</protein>
<evidence type="ECO:0000259" key="1">
    <source>
        <dbReference type="Pfam" id="PF03732"/>
    </source>
</evidence>
<organism evidence="2 3">
    <name type="scientific">Mucuna pruriens</name>
    <name type="common">Velvet bean</name>
    <name type="synonym">Dolichos pruriens</name>
    <dbReference type="NCBI Taxonomy" id="157652"/>
    <lineage>
        <taxon>Eukaryota</taxon>
        <taxon>Viridiplantae</taxon>
        <taxon>Streptophyta</taxon>
        <taxon>Embryophyta</taxon>
        <taxon>Tracheophyta</taxon>
        <taxon>Spermatophyta</taxon>
        <taxon>Magnoliopsida</taxon>
        <taxon>eudicotyledons</taxon>
        <taxon>Gunneridae</taxon>
        <taxon>Pentapetalae</taxon>
        <taxon>rosids</taxon>
        <taxon>fabids</taxon>
        <taxon>Fabales</taxon>
        <taxon>Fabaceae</taxon>
        <taxon>Papilionoideae</taxon>
        <taxon>50 kb inversion clade</taxon>
        <taxon>NPAAA clade</taxon>
        <taxon>indigoferoid/millettioid clade</taxon>
        <taxon>Phaseoleae</taxon>
        <taxon>Mucuna</taxon>
    </lineage>
</organism>
<name>A0A371GRR5_MUCPR</name>
<dbReference type="InterPro" id="IPR005162">
    <property type="entry name" value="Retrotrans_gag_dom"/>
</dbReference>
<dbReference type="Pfam" id="PF03732">
    <property type="entry name" value="Retrotrans_gag"/>
    <property type="match status" value="1"/>
</dbReference>
<dbReference type="Proteomes" id="UP000257109">
    <property type="component" value="Unassembled WGS sequence"/>
</dbReference>
<proteinExistence type="predicted"/>
<dbReference type="AlphaFoldDB" id="A0A371GRR5"/>
<gene>
    <name evidence="2" type="ORF">CR513_24717</name>
</gene>
<accession>A0A371GRR5</accession>
<dbReference type="EMBL" id="QJKJ01004706">
    <property type="protein sequence ID" value="RDX93073.1"/>
    <property type="molecule type" value="Genomic_DNA"/>
</dbReference>
<feature type="domain" description="Retrotransposon gag" evidence="1">
    <location>
        <begin position="13"/>
        <end position="82"/>
    </location>
</feature>
<dbReference type="PANTHER" id="PTHR35046">
    <property type="entry name" value="ZINC KNUCKLE (CCHC-TYPE) FAMILY PROTEIN"/>
    <property type="match status" value="1"/>
</dbReference>
<evidence type="ECO:0000313" key="3">
    <source>
        <dbReference type="Proteomes" id="UP000257109"/>
    </source>
</evidence>
<comment type="caution">
    <text evidence="2">The sequence shown here is derived from an EMBL/GenBank/DDBJ whole genome shotgun (WGS) entry which is preliminary data.</text>
</comment>
<dbReference type="OrthoDB" id="1194186at2759"/>
<dbReference type="PANTHER" id="PTHR35046:SF9">
    <property type="entry name" value="RNA-DIRECTED DNA POLYMERASE"/>
    <property type="match status" value="1"/>
</dbReference>